<accession>A0AAW0D4F5</accession>
<dbReference type="Proteomes" id="UP001362999">
    <property type="component" value="Unassembled WGS sequence"/>
</dbReference>
<dbReference type="EMBL" id="JAWWNJ010000011">
    <property type="protein sequence ID" value="KAK7045304.1"/>
    <property type="molecule type" value="Genomic_DNA"/>
</dbReference>
<feature type="chain" id="PRO_5043866648" evidence="1">
    <location>
        <begin position="22"/>
        <end position="162"/>
    </location>
</feature>
<feature type="signal peptide" evidence="1">
    <location>
        <begin position="1"/>
        <end position="21"/>
    </location>
</feature>
<keyword evidence="3" id="KW-1185">Reference proteome</keyword>
<comment type="caution">
    <text evidence="2">The sequence shown here is derived from an EMBL/GenBank/DDBJ whole genome shotgun (WGS) entry which is preliminary data.</text>
</comment>
<protein>
    <submittedName>
        <fullName evidence="2">Uncharacterized protein</fullName>
    </submittedName>
</protein>
<proteinExistence type="predicted"/>
<organism evidence="2 3">
    <name type="scientific">Favolaschia claudopus</name>
    <dbReference type="NCBI Taxonomy" id="2862362"/>
    <lineage>
        <taxon>Eukaryota</taxon>
        <taxon>Fungi</taxon>
        <taxon>Dikarya</taxon>
        <taxon>Basidiomycota</taxon>
        <taxon>Agaricomycotina</taxon>
        <taxon>Agaricomycetes</taxon>
        <taxon>Agaricomycetidae</taxon>
        <taxon>Agaricales</taxon>
        <taxon>Marasmiineae</taxon>
        <taxon>Mycenaceae</taxon>
        <taxon>Favolaschia</taxon>
    </lineage>
</organism>
<keyword evidence="1" id="KW-0732">Signal</keyword>
<gene>
    <name evidence="2" type="ORF">R3P38DRAFT_3259272</name>
</gene>
<evidence type="ECO:0000256" key="1">
    <source>
        <dbReference type="SAM" id="SignalP"/>
    </source>
</evidence>
<feature type="non-terminal residue" evidence="2">
    <location>
        <position position="162"/>
    </location>
</feature>
<name>A0AAW0D4F5_9AGAR</name>
<dbReference type="AlphaFoldDB" id="A0AAW0D4F5"/>
<sequence length="162" mass="16428">MLVPALSTLVFLRGLSSGVQGRELTYQNPPVSSSFISGPDSFRFPLSINTAGLQNVSSRAASCASDFILCPDDTCHKCTGGGLVTCCKTGGGACCTGSVCTTPPSGQSSKCCPNNYTNCPTGACCQPGTTCCGDSCIPETEGCCLTITNNLTVSTGSCPKPV</sequence>
<reference evidence="2 3" key="1">
    <citation type="journal article" date="2024" name="J Genomics">
        <title>Draft genome sequencing and assembly of Favolaschia claudopus CIRM-BRFM 2984 isolated from oak limbs.</title>
        <authorList>
            <person name="Navarro D."/>
            <person name="Drula E."/>
            <person name="Chaduli D."/>
            <person name="Cazenave R."/>
            <person name="Ahrendt S."/>
            <person name="Wang J."/>
            <person name="Lipzen A."/>
            <person name="Daum C."/>
            <person name="Barry K."/>
            <person name="Grigoriev I.V."/>
            <person name="Favel A."/>
            <person name="Rosso M.N."/>
            <person name="Martin F."/>
        </authorList>
    </citation>
    <scope>NUCLEOTIDE SEQUENCE [LARGE SCALE GENOMIC DNA]</scope>
    <source>
        <strain evidence="2 3">CIRM-BRFM 2984</strain>
    </source>
</reference>
<evidence type="ECO:0000313" key="3">
    <source>
        <dbReference type="Proteomes" id="UP001362999"/>
    </source>
</evidence>
<evidence type="ECO:0000313" key="2">
    <source>
        <dbReference type="EMBL" id="KAK7045304.1"/>
    </source>
</evidence>